<dbReference type="GO" id="GO:0032259">
    <property type="term" value="P:methylation"/>
    <property type="evidence" value="ECO:0007669"/>
    <property type="project" value="UniProtKB-KW"/>
</dbReference>
<dbReference type="CDD" id="cd02440">
    <property type="entry name" value="AdoMet_MTases"/>
    <property type="match status" value="1"/>
</dbReference>
<dbReference type="GO" id="GO:0008168">
    <property type="term" value="F:methyltransferase activity"/>
    <property type="evidence" value="ECO:0007669"/>
    <property type="project" value="UniProtKB-KW"/>
</dbReference>
<dbReference type="EMBL" id="CP162599">
    <property type="protein sequence ID" value="XDK32850.1"/>
    <property type="molecule type" value="Genomic_DNA"/>
</dbReference>
<dbReference type="EC" id="2.1.1.223" evidence="2"/>
<dbReference type="InterPro" id="IPR029063">
    <property type="entry name" value="SAM-dependent_MTases_sf"/>
</dbReference>
<evidence type="ECO:0000313" key="2">
    <source>
        <dbReference type="EMBL" id="XDK32850.1"/>
    </source>
</evidence>
<keyword evidence="2" id="KW-0489">Methyltransferase</keyword>
<sequence length="247" mass="28092">MVQLFEDERLDFLTIKEEMKIIQSPSVFSYSLDAVLLAHFTYVPIKRGNILDLCSGNGIIPLLLSARTNAKIIGVEIQSRLADMALRSVNLNELTEQISIIEGDLKDMKTKLKQSSFDVVTCNPPYFLTPAKTEHNKNDYLTIARHEVKCTLDDVVKACKLYVRPGGKVAMVHRPGRLVDILTLFRAYNIEPKRLQFVYPKKGREANMILIEGIRDGKADLHLLPPLYIYQDDDSYTEEAENILHGR</sequence>
<name>A0AB39HQN7_9BACI</name>
<feature type="domain" description="Methyltransferase small" evidence="1">
    <location>
        <begin position="19"/>
        <end position="128"/>
    </location>
</feature>
<gene>
    <name evidence="2" type="ORF">AB4Y30_00210</name>
</gene>
<reference evidence="2" key="1">
    <citation type="submission" date="2024-07" db="EMBL/GenBank/DDBJ databases">
        <title>Halotolerant mesophilic bacterium Ornithinibacillus sp. 4-3, sp. nov., isolated from soil.</title>
        <authorList>
            <person name="Sidarenka A.V."/>
            <person name="Guliayeva D.E."/>
            <person name="Leanovich S.I."/>
            <person name="Hileuskaya K.S."/>
            <person name="Akhremchuk A.E."/>
            <person name="Sikolenko M.A."/>
            <person name="Valentovich L.N."/>
        </authorList>
    </citation>
    <scope>NUCLEOTIDE SEQUENCE</scope>
    <source>
        <strain evidence="2">4-3</strain>
    </source>
</reference>
<dbReference type="InterPro" id="IPR050210">
    <property type="entry name" value="tRNA_Adenine-N(6)_MTase"/>
</dbReference>
<proteinExistence type="predicted"/>
<dbReference type="AlphaFoldDB" id="A0AB39HQN7"/>
<dbReference type="PANTHER" id="PTHR47739">
    <property type="entry name" value="TRNA1(VAL) (ADENINE(37)-N6)-METHYLTRANSFERASE"/>
    <property type="match status" value="1"/>
</dbReference>
<protein>
    <submittedName>
        <fullName evidence="2">tRNA1(Val) (Adenine(37)-N6)-methyltransferase</fullName>
        <ecNumber evidence="2">2.1.1.223</ecNumber>
    </submittedName>
</protein>
<dbReference type="PANTHER" id="PTHR47739:SF1">
    <property type="entry name" value="TRNA1(VAL) (ADENINE(37)-N6)-METHYLTRANSFERASE"/>
    <property type="match status" value="1"/>
</dbReference>
<dbReference type="InterPro" id="IPR007848">
    <property type="entry name" value="Small_mtfrase_dom"/>
</dbReference>
<accession>A0AB39HQN7</accession>
<dbReference type="Gene3D" id="3.40.50.150">
    <property type="entry name" value="Vaccinia Virus protein VP39"/>
    <property type="match status" value="1"/>
</dbReference>
<dbReference type="SUPFAM" id="SSF53335">
    <property type="entry name" value="S-adenosyl-L-methionine-dependent methyltransferases"/>
    <property type="match status" value="1"/>
</dbReference>
<organism evidence="2">
    <name type="scientific">Ornithinibacillus sp. 4-3</name>
    <dbReference type="NCBI Taxonomy" id="3231488"/>
    <lineage>
        <taxon>Bacteria</taxon>
        <taxon>Bacillati</taxon>
        <taxon>Bacillota</taxon>
        <taxon>Bacilli</taxon>
        <taxon>Bacillales</taxon>
        <taxon>Bacillaceae</taxon>
        <taxon>Ornithinibacillus</taxon>
    </lineage>
</organism>
<evidence type="ECO:0000259" key="1">
    <source>
        <dbReference type="Pfam" id="PF05175"/>
    </source>
</evidence>
<dbReference type="Pfam" id="PF05175">
    <property type="entry name" value="MTS"/>
    <property type="match status" value="1"/>
</dbReference>
<dbReference type="RefSeq" id="WP_368653537.1">
    <property type="nucleotide sequence ID" value="NZ_CP162599.1"/>
</dbReference>
<keyword evidence="2" id="KW-0808">Transferase</keyword>